<gene>
    <name evidence="2" type="ORF">N0V89_012341</name>
</gene>
<dbReference type="OrthoDB" id="3773917at2759"/>
<keyword evidence="3" id="KW-1185">Reference proteome</keyword>
<organism evidence="2 3">
    <name type="scientific">Didymosphaeria variabile</name>
    <dbReference type="NCBI Taxonomy" id="1932322"/>
    <lineage>
        <taxon>Eukaryota</taxon>
        <taxon>Fungi</taxon>
        <taxon>Dikarya</taxon>
        <taxon>Ascomycota</taxon>
        <taxon>Pezizomycotina</taxon>
        <taxon>Dothideomycetes</taxon>
        <taxon>Pleosporomycetidae</taxon>
        <taxon>Pleosporales</taxon>
        <taxon>Massarineae</taxon>
        <taxon>Didymosphaeriaceae</taxon>
        <taxon>Didymosphaeria</taxon>
    </lineage>
</organism>
<dbReference type="GeneID" id="80915871"/>
<dbReference type="AlphaFoldDB" id="A0A9W8X8Z5"/>
<comment type="caution">
    <text evidence="2">The sequence shown here is derived from an EMBL/GenBank/DDBJ whole genome shotgun (WGS) entry which is preliminary data.</text>
</comment>
<accession>A0A9W8X8Z5</accession>
<reference evidence="2" key="1">
    <citation type="submission" date="2022-10" db="EMBL/GenBank/DDBJ databases">
        <title>Tapping the CABI collections for fungal endophytes: first genome assemblies for Collariella, Neodidymelliopsis, Ascochyta clinopodiicola, Didymella pomorum, Didymosphaeria variabile, Neocosmospora piperis and Neocucurbitaria cava.</title>
        <authorList>
            <person name="Hill R."/>
        </authorList>
    </citation>
    <scope>NUCLEOTIDE SEQUENCE</scope>
    <source>
        <strain evidence="2">IMI 356815</strain>
    </source>
</reference>
<dbReference type="RefSeq" id="XP_056065049.1">
    <property type="nucleotide sequence ID" value="XM_056221062.1"/>
</dbReference>
<evidence type="ECO:0008006" key="4">
    <source>
        <dbReference type="Google" id="ProtNLM"/>
    </source>
</evidence>
<name>A0A9W8X8Z5_9PLEO</name>
<dbReference type="InterPro" id="IPR013083">
    <property type="entry name" value="Znf_RING/FYVE/PHD"/>
</dbReference>
<feature type="region of interest" description="Disordered" evidence="1">
    <location>
        <begin position="1"/>
        <end position="27"/>
    </location>
</feature>
<protein>
    <recommendedName>
        <fullName evidence="4">RING-type domain-containing protein</fullName>
    </recommendedName>
</protein>
<evidence type="ECO:0000313" key="3">
    <source>
        <dbReference type="Proteomes" id="UP001140513"/>
    </source>
</evidence>
<proteinExistence type="predicted"/>
<feature type="compositionally biased region" description="Low complexity" evidence="1">
    <location>
        <begin position="1"/>
        <end position="13"/>
    </location>
</feature>
<evidence type="ECO:0000256" key="1">
    <source>
        <dbReference type="SAM" id="MobiDB-lite"/>
    </source>
</evidence>
<dbReference type="Gene3D" id="3.30.40.10">
    <property type="entry name" value="Zinc/RING finger domain, C3HC4 (zinc finger)"/>
    <property type="match status" value="1"/>
</dbReference>
<feature type="compositionally biased region" description="Polar residues" evidence="1">
    <location>
        <begin position="14"/>
        <end position="27"/>
    </location>
</feature>
<evidence type="ECO:0000313" key="2">
    <source>
        <dbReference type="EMBL" id="KAJ4344597.1"/>
    </source>
</evidence>
<sequence>MSSTNTESTENSTRFNSRQQWATRSRLHTSSSVPTYQTFLERLQNLDTGTLAPGSACPICRIPFTELQAHFNNKGSEHQQLLALETLPFHNDTGIAQFDRPVRLPCTAQHVVGRVCIMSWASEGRGTTCPLDREELFTIGSEETNKITNDEDRFRSGVRHISQMTIRHLLQRFRNVTESDMVTVNARSMTTRLATLIFRTVFQSYSISEAVTARWKWPRIRRPLYNQEAQNFQHIVKHFIKTEPLTDSGQYPAHIITLLNPALPHVFALLYRLARFFQAQTIPLCDLAYTMREHLKGFFSDFSYTITAEKALKAITFKTIDLWVTQELLMTELRTATNQANEWDDTMARGVRYGDSAHVTLFETRWVRKQGITEQT</sequence>
<dbReference type="Proteomes" id="UP001140513">
    <property type="component" value="Unassembled WGS sequence"/>
</dbReference>
<dbReference type="EMBL" id="JAPEUX010000010">
    <property type="protein sequence ID" value="KAJ4344597.1"/>
    <property type="molecule type" value="Genomic_DNA"/>
</dbReference>